<evidence type="ECO:0000259" key="10">
    <source>
        <dbReference type="Pfam" id="PF00724"/>
    </source>
</evidence>
<evidence type="ECO:0000256" key="9">
    <source>
        <dbReference type="ARBA" id="ARBA00023014"/>
    </source>
</evidence>
<dbReference type="CDD" id="cd02803">
    <property type="entry name" value="OYE_like_FMN_family"/>
    <property type="match status" value="1"/>
</dbReference>
<gene>
    <name evidence="12" type="ORF">QWY28_04500</name>
</gene>
<comment type="similarity">
    <text evidence="3">In the N-terminal section; belongs to the NADH:flavin oxidoreductase/NADH oxidase family.</text>
</comment>
<comment type="cofactor">
    <cofactor evidence="1">
        <name>FMN</name>
        <dbReference type="ChEBI" id="CHEBI:58210"/>
    </cofactor>
</comment>
<keyword evidence="4" id="KW-0285">Flavoprotein</keyword>
<evidence type="ECO:0000256" key="6">
    <source>
        <dbReference type="ARBA" id="ARBA00022723"/>
    </source>
</evidence>
<dbReference type="PANTHER" id="PTHR42917:SF2">
    <property type="entry name" value="2,4-DIENOYL-COA REDUCTASE [(2E)-ENOYL-COA-PRODUCING]"/>
    <property type="match status" value="1"/>
</dbReference>
<name>A0ABT8FC95_9ACTN</name>
<protein>
    <submittedName>
        <fullName evidence="12">FAD-dependent oxidoreductase</fullName>
    </submittedName>
</protein>
<evidence type="ECO:0000313" key="12">
    <source>
        <dbReference type="EMBL" id="MDN4172195.1"/>
    </source>
</evidence>
<dbReference type="InterPro" id="IPR051793">
    <property type="entry name" value="NADH:flavin_oxidoreductase"/>
</dbReference>
<keyword evidence="9" id="KW-0411">Iron-sulfur</keyword>
<keyword evidence="13" id="KW-1185">Reference proteome</keyword>
<dbReference type="PANTHER" id="PTHR42917">
    <property type="entry name" value="2,4-DIENOYL-COA REDUCTASE"/>
    <property type="match status" value="1"/>
</dbReference>
<dbReference type="InterPro" id="IPR013785">
    <property type="entry name" value="Aldolase_TIM"/>
</dbReference>
<feature type="domain" description="FAD/NAD(P)-binding" evidence="11">
    <location>
        <begin position="496"/>
        <end position="683"/>
    </location>
</feature>
<comment type="cofactor">
    <cofactor evidence="2">
        <name>[4Fe-4S] cluster</name>
        <dbReference type="ChEBI" id="CHEBI:49883"/>
    </cofactor>
</comment>
<dbReference type="SUPFAM" id="SSF51905">
    <property type="entry name" value="FAD/NAD(P)-binding domain"/>
    <property type="match status" value="1"/>
</dbReference>
<dbReference type="Gene3D" id="3.50.50.60">
    <property type="entry name" value="FAD/NAD(P)-binding domain"/>
    <property type="match status" value="1"/>
</dbReference>
<keyword evidence="8" id="KW-0408">Iron</keyword>
<dbReference type="InterPro" id="IPR023753">
    <property type="entry name" value="FAD/NAD-binding_dom"/>
</dbReference>
<dbReference type="EMBL" id="JAUHJQ010000001">
    <property type="protein sequence ID" value="MDN4172195.1"/>
    <property type="molecule type" value="Genomic_DNA"/>
</dbReference>
<sequence length="709" mass="75720">MRTRRTGTDFSHLLAPGRIGPITLPNRVVMPAMDMNVCHDGVIVAEDVEHYVARAAGGTGMIITSASAVAFPVGATSMKEPGLSDDRFVPGLRALADAVHEAGSLLCVQATHHGKVARIDTLEGRPLLVPSEPSAPHDLSALRDNTAEELARMGAVTGGRKATYREATEDDIAWVIDQFAQAARRVREAGADAMEIHCAHGYLLGGFLSRADNKRTDRWGGSLENRARLACEVIAAVRRTVGDGLALLVRVAGEEYGEEDALSIEETVAASRLFEAAGADAIHVTGWGRNPFRDFLKGPLPDEVGAYRDLARAVKAAVGIPVVAVGRVLPEVGEEMIAAGDADFVAMGRQLLVDPQLVDKLRAGRRASVRPCINCYVCVEQNFWDDTPVCAVNPALGDEQAAVLLPTPSPRHVVVVGGGPGGMEAARVARERGHRVTLVESGDRLGGSAWFSQLTTPPNGPLVDWQAHELERLGVVVQLGRPATPDTILALRPSVVVLATGAHRGRPQVPGAELPHVQTGDSLRALLAGGSSTEVEASRLLRWASRAGRLTGVTSRPELVRRATRRFLPVGRDVVVVGGSLVGLELAEFFAERGKSVTVLEEGAQMGLPMALPRRWHAVRRAGEHGVRIERQATLEEITPTTVRYRDHEGTSRWARADLVVIASEVRAGAPLAEQLEARGVEVEVVGDAAEVGYIQGAVHSAWRVARAL</sequence>
<organism evidence="12 13">
    <name type="scientific">Nocardioides oceani</name>
    <dbReference type="NCBI Taxonomy" id="3058369"/>
    <lineage>
        <taxon>Bacteria</taxon>
        <taxon>Bacillati</taxon>
        <taxon>Actinomycetota</taxon>
        <taxon>Actinomycetes</taxon>
        <taxon>Propionibacteriales</taxon>
        <taxon>Nocardioidaceae</taxon>
        <taxon>Nocardioides</taxon>
    </lineage>
</organism>
<keyword evidence="7" id="KW-0560">Oxidoreductase</keyword>
<dbReference type="PRINTS" id="PR00411">
    <property type="entry name" value="PNDRDTASEI"/>
</dbReference>
<keyword evidence="5" id="KW-0288">FMN</keyword>
<evidence type="ECO:0000259" key="11">
    <source>
        <dbReference type="Pfam" id="PF07992"/>
    </source>
</evidence>
<evidence type="ECO:0000256" key="1">
    <source>
        <dbReference type="ARBA" id="ARBA00001917"/>
    </source>
</evidence>
<evidence type="ECO:0000256" key="3">
    <source>
        <dbReference type="ARBA" id="ARBA00011048"/>
    </source>
</evidence>
<reference evidence="12" key="1">
    <citation type="submission" date="2023-06" db="EMBL/GenBank/DDBJ databases">
        <title>Draft genome sequence of Nocardioides sp. SOB77.</title>
        <authorList>
            <person name="Zhang G."/>
        </authorList>
    </citation>
    <scope>NUCLEOTIDE SEQUENCE</scope>
    <source>
        <strain evidence="12">SOB77</strain>
    </source>
</reference>
<dbReference type="Pfam" id="PF07992">
    <property type="entry name" value="Pyr_redox_2"/>
    <property type="match status" value="1"/>
</dbReference>
<evidence type="ECO:0000256" key="8">
    <source>
        <dbReference type="ARBA" id="ARBA00023004"/>
    </source>
</evidence>
<dbReference type="Pfam" id="PF00724">
    <property type="entry name" value="Oxidored_FMN"/>
    <property type="match status" value="1"/>
</dbReference>
<dbReference type="Gene3D" id="3.20.20.70">
    <property type="entry name" value="Aldolase class I"/>
    <property type="match status" value="1"/>
</dbReference>
<comment type="caution">
    <text evidence="12">The sequence shown here is derived from an EMBL/GenBank/DDBJ whole genome shotgun (WGS) entry which is preliminary data.</text>
</comment>
<dbReference type="RefSeq" id="WP_300951109.1">
    <property type="nucleotide sequence ID" value="NZ_JAUHJQ010000001.1"/>
</dbReference>
<evidence type="ECO:0000256" key="4">
    <source>
        <dbReference type="ARBA" id="ARBA00022630"/>
    </source>
</evidence>
<dbReference type="Proteomes" id="UP001168620">
    <property type="component" value="Unassembled WGS sequence"/>
</dbReference>
<keyword evidence="6" id="KW-0479">Metal-binding</keyword>
<evidence type="ECO:0000256" key="2">
    <source>
        <dbReference type="ARBA" id="ARBA00001966"/>
    </source>
</evidence>
<dbReference type="Gene3D" id="3.40.50.720">
    <property type="entry name" value="NAD(P)-binding Rossmann-like Domain"/>
    <property type="match status" value="1"/>
</dbReference>
<dbReference type="SUPFAM" id="SSF51395">
    <property type="entry name" value="FMN-linked oxidoreductases"/>
    <property type="match status" value="1"/>
</dbReference>
<accession>A0ABT8FC95</accession>
<dbReference type="InterPro" id="IPR036188">
    <property type="entry name" value="FAD/NAD-bd_sf"/>
</dbReference>
<evidence type="ECO:0000256" key="7">
    <source>
        <dbReference type="ARBA" id="ARBA00023002"/>
    </source>
</evidence>
<dbReference type="InterPro" id="IPR001155">
    <property type="entry name" value="OxRdtase_FMN_N"/>
</dbReference>
<feature type="domain" description="NADH:flavin oxidoreductase/NADH oxidase N-terminal" evidence="10">
    <location>
        <begin position="13"/>
        <end position="366"/>
    </location>
</feature>
<evidence type="ECO:0000256" key="5">
    <source>
        <dbReference type="ARBA" id="ARBA00022643"/>
    </source>
</evidence>
<dbReference type="PRINTS" id="PR00368">
    <property type="entry name" value="FADPNR"/>
</dbReference>
<proteinExistence type="inferred from homology"/>
<dbReference type="Pfam" id="PF12831">
    <property type="entry name" value="FAD_oxidored"/>
    <property type="match status" value="1"/>
</dbReference>
<evidence type="ECO:0000313" key="13">
    <source>
        <dbReference type="Proteomes" id="UP001168620"/>
    </source>
</evidence>